<keyword evidence="3" id="KW-1185">Reference proteome</keyword>
<protein>
    <submittedName>
        <fullName evidence="2">Uncharacterized protein</fullName>
    </submittedName>
</protein>
<feature type="region of interest" description="Disordered" evidence="1">
    <location>
        <begin position="72"/>
        <end position="97"/>
    </location>
</feature>
<feature type="compositionally biased region" description="Basic residues" evidence="1">
    <location>
        <begin position="210"/>
        <end position="220"/>
    </location>
</feature>
<name>A0A2R8BZB2_9RHOB</name>
<dbReference type="AlphaFoldDB" id="A0A2R8BZB2"/>
<evidence type="ECO:0000313" key="2">
    <source>
        <dbReference type="EMBL" id="SPJ25470.1"/>
    </source>
</evidence>
<evidence type="ECO:0000256" key="1">
    <source>
        <dbReference type="SAM" id="MobiDB-lite"/>
    </source>
</evidence>
<reference evidence="2 3" key="1">
    <citation type="submission" date="2018-03" db="EMBL/GenBank/DDBJ databases">
        <authorList>
            <person name="Keele B.F."/>
        </authorList>
    </citation>
    <scope>NUCLEOTIDE SEQUENCE [LARGE SCALE GENOMIC DNA]</scope>
    <source>
        <strain evidence="2 3">CECT 8504</strain>
    </source>
</reference>
<dbReference type="EMBL" id="ONZF01000009">
    <property type="protein sequence ID" value="SPJ25470.1"/>
    <property type="molecule type" value="Genomic_DNA"/>
</dbReference>
<gene>
    <name evidence="2" type="ORF">PAA8504_03321</name>
</gene>
<dbReference type="Proteomes" id="UP000244912">
    <property type="component" value="Unassembled WGS sequence"/>
</dbReference>
<proteinExistence type="predicted"/>
<accession>A0A2R8BZB2</accession>
<sequence length="220" mass="23660">MAFLAVRADWAANQSRTVGMGTGRMTSATDPVAATRGCGHSVFCRRSCLGLARNLSRSRARSRRLPLFARCDPRRGRRRGPPAWPRRRDAAAGSSHPRHCCHEGHFGVVARVFPRSLMSRGLARRELPEALHGGRIWQAMYGFREKDGTGGTGSISPRVCRHGRLFPVAGASAGTGRDHGAPQGPARPGRAVTGLPAGRSGGARCQVPGARRRGGRRSRD</sequence>
<organism evidence="2 3">
    <name type="scientific">Palleronia abyssalis</name>
    <dbReference type="NCBI Taxonomy" id="1501240"/>
    <lineage>
        <taxon>Bacteria</taxon>
        <taxon>Pseudomonadati</taxon>
        <taxon>Pseudomonadota</taxon>
        <taxon>Alphaproteobacteria</taxon>
        <taxon>Rhodobacterales</taxon>
        <taxon>Roseobacteraceae</taxon>
        <taxon>Palleronia</taxon>
    </lineage>
</organism>
<evidence type="ECO:0000313" key="3">
    <source>
        <dbReference type="Proteomes" id="UP000244912"/>
    </source>
</evidence>
<feature type="region of interest" description="Disordered" evidence="1">
    <location>
        <begin position="170"/>
        <end position="220"/>
    </location>
</feature>